<dbReference type="InterPro" id="IPR013783">
    <property type="entry name" value="Ig-like_fold"/>
</dbReference>
<name>A0A9Q0YHC8_HOLLE</name>
<dbReference type="PROSITE" id="PS50853">
    <property type="entry name" value="FN3"/>
    <property type="match status" value="1"/>
</dbReference>
<gene>
    <name evidence="5" type="ORF">HOLleu_38721</name>
</gene>
<dbReference type="SUPFAM" id="SSF49265">
    <property type="entry name" value="Fibronectin type III"/>
    <property type="match status" value="1"/>
</dbReference>
<dbReference type="InterPro" id="IPR003961">
    <property type="entry name" value="FN3_dom"/>
</dbReference>
<comment type="caution">
    <text evidence="5">The sequence shown here is derived from an EMBL/GenBank/DDBJ whole genome shotgun (WGS) entry which is preliminary data.</text>
</comment>
<keyword evidence="3" id="KW-0732">Signal</keyword>
<feature type="compositionally biased region" description="Basic and acidic residues" evidence="1">
    <location>
        <begin position="177"/>
        <end position="188"/>
    </location>
</feature>
<evidence type="ECO:0000313" key="6">
    <source>
        <dbReference type="Proteomes" id="UP001152320"/>
    </source>
</evidence>
<feature type="region of interest" description="Disordered" evidence="1">
    <location>
        <begin position="177"/>
        <end position="203"/>
    </location>
</feature>
<organism evidence="5 6">
    <name type="scientific">Holothuria leucospilota</name>
    <name type="common">Black long sea cucumber</name>
    <name type="synonym">Mertensiothuria leucospilota</name>
    <dbReference type="NCBI Taxonomy" id="206669"/>
    <lineage>
        <taxon>Eukaryota</taxon>
        <taxon>Metazoa</taxon>
        <taxon>Echinodermata</taxon>
        <taxon>Eleutherozoa</taxon>
        <taxon>Echinozoa</taxon>
        <taxon>Holothuroidea</taxon>
        <taxon>Aspidochirotacea</taxon>
        <taxon>Aspidochirotida</taxon>
        <taxon>Holothuriidae</taxon>
        <taxon>Holothuria</taxon>
    </lineage>
</organism>
<dbReference type="EMBL" id="JAIZAY010000021">
    <property type="protein sequence ID" value="KAJ8021491.1"/>
    <property type="molecule type" value="Genomic_DNA"/>
</dbReference>
<evidence type="ECO:0000256" key="2">
    <source>
        <dbReference type="SAM" id="Phobius"/>
    </source>
</evidence>
<accession>A0A9Q0YHC8</accession>
<feature type="domain" description="Fibronectin type-III" evidence="4">
    <location>
        <begin position="31"/>
        <end position="124"/>
    </location>
</feature>
<evidence type="ECO:0000259" key="4">
    <source>
        <dbReference type="PROSITE" id="PS50853"/>
    </source>
</evidence>
<dbReference type="InterPro" id="IPR036116">
    <property type="entry name" value="FN3_sf"/>
</dbReference>
<feature type="transmembrane region" description="Helical" evidence="2">
    <location>
        <begin position="126"/>
        <end position="151"/>
    </location>
</feature>
<dbReference type="AlphaFoldDB" id="A0A9Q0YHC8"/>
<keyword evidence="6" id="KW-1185">Reference proteome</keyword>
<evidence type="ECO:0000313" key="5">
    <source>
        <dbReference type="EMBL" id="KAJ8021491.1"/>
    </source>
</evidence>
<reference evidence="5" key="1">
    <citation type="submission" date="2021-10" db="EMBL/GenBank/DDBJ databases">
        <title>Tropical sea cucumber genome reveals ecological adaptation and Cuvierian tubules defense mechanism.</title>
        <authorList>
            <person name="Chen T."/>
        </authorList>
    </citation>
    <scope>NUCLEOTIDE SEQUENCE</scope>
    <source>
        <strain evidence="5">Nanhai2018</strain>
        <tissue evidence="5">Muscle</tissue>
    </source>
</reference>
<sequence length="203" mass="22693">MKLPGSCVITTAPALKQCAVLLTIFCASCHAAVTISFHNITSDSVVISWVPNVQPKEGFNVVIKFSHKNETVLMETLAKNQTVLEVRDMLLSSNTDYTVCVDDSSNSRTNTSEVTCRTFRTARLKLFPYALASGIFLAVCFVFVVILDFILGKTQKSNEKNRFKDLINVGRQEHIRYTRKTDKRDKRSTLPAVGSRESHTNTI</sequence>
<protein>
    <recommendedName>
        <fullName evidence="4">Fibronectin type-III domain-containing protein</fullName>
    </recommendedName>
</protein>
<proteinExistence type="predicted"/>
<keyword evidence="2" id="KW-0812">Transmembrane</keyword>
<dbReference type="Gene3D" id="2.60.40.10">
    <property type="entry name" value="Immunoglobulins"/>
    <property type="match status" value="1"/>
</dbReference>
<evidence type="ECO:0000256" key="3">
    <source>
        <dbReference type="SAM" id="SignalP"/>
    </source>
</evidence>
<evidence type="ECO:0000256" key="1">
    <source>
        <dbReference type="SAM" id="MobiDB-lite"/>
    </source>
</evidence>
<feature type="chain" id="PRO_5040338747" description="Fibronectin type-III domain-containing protein" evidence="3">
    <location>
        <begin position="32"/>
        <end position="203"/>
    </location>
</feature>
<dbReference type="CDD" id="cd00063">
    <property type="entry name" value="FN3"/>
    <property type="match status" value="1"/>
</dbReference>
<keyword evidence="2" id="KW-1133">Transmembrane helix</keyword>
<feature type="signal peptide" evidence="3">
    <location>
        <begin position="1"/>
        <end position="31"/>
    </location>
</feature>
<keyword evidence="2" id="KW-0472">Membrane</keyword>
<dbReference type="Proteomes" id="UP001152320">
    <property type="component" value="Chromosome 21"/>
</dbReference>